<evidence type="ECO:0000313" key="7">
    <source>
        <dbReference type="EMBL" id="MEN2987798.1"/>
    </source>
</evidence>
<feature type="domain" description="Extradiol ring-cleavage dioxygenase class III enzyme subunit B" evidence="6">
    <location>
        <begin position="48"/>
        <end position="254"/>
    </location>
</feature>
<dbReference type="SUPFAM" id="SSF53213">
    <property type="entry name" value="LigB-like"/>
    <property type="match status" value="1"/>
</dbReference>
<evidence type="ECO:0000259" key="6">
    <source>
        <dbReference type="Pfam" id="PF02900"/>
    </source>
</evidence>
<evidence type="ECO:0000256" key="4">
    <source>
        <dbReference type="ARBA" id="ARBA00022833"/>
    </source>
</evidence>
<evidence type="ECO:0000256" key="2">
    <source>
        <dbReference type="ARBA" id="ARBA00007581"/>
    </source>
</evidence>
<dbReference type="Gene3D" id="3.40.830.10">
    <property type="entry name" value="LigB-like"/>
    <property type="match status" value="1"/>
</dbReference>
<dbReference type="EC" id="1.13.-.-" evidence="7"/>
<comment type="caution">
    <text evidence="7">The sequence shown here is derived from an EMBL/GenBank/DDBJ whole genome shotgun (WGS) entry which is preliminary data.</text>
</comment>
<comment type="cofactor">
    <cofactor evidence="1">
        <name>Zn(2+)</name>
        <dbReference type="ChEBI" id="CHEBI:29105"/>
    </cofactor>
</comment>
<keyword evidence="8" id="KW-1185">Reference proteome</keyword>
<gene>
    <name evidence="7" type="ORF">WG926_05745</name>
</gene>
<dbReference type="PIRSF" id="PIRSF006157">
    <property type="entry name" value="Doxgns_DODA"/>
    <property type="match status" value="1"/>
</dbReference>
<dbReference type="InterPro" id="IPR004183">
    <property type="entry name" value="Xdiol_dOase_suB"/>
</dbReference>
<sequence>MTRTSTTRMPSLYIPHGGGPCFFMDWSPRDTWTRMGDFLRGLLASLPARPTAIIVVSAHWMTDDFAVTGGTAPGLLFDYYGFPPHTYELRYPAPGAPDLAARARALLTGAGFATATDNDRGFDHGVFIPLLLMAPAADIPVIQLSVRNDLDPAAHLAAGAALAALRDEGVLILGSGMSFHNMRGYGDPRFGPISDSFDGWLTGAVESDPATRNRALTQWDTAPSARLCHPPRAEEHLIPLMVAAGAGGGDAGTRIFSDRVMETTVSAFRFG</sequence>
<keyword evidence="7" id="KW-0223">Dioxygenase</keyword>
<protein>
    <submittedName>
        <fullName evidence="7">Class III extradiol ring-cleavage dioxygenase</fullName>
        <ecNumber evidence="7">1.13.-.-</ecNumber>
    </submittedName>
</protein>
<evidence type="ECO:0000256" key="3">
    <source>
        <dbReference type="ARBA" id="ARBA00022723"/>
    </source>
</evidence>
<dbReference type="InterPro" id="IPR014436">
    <property type="entry name" value="Extradiol_dOase_DODA"/>
</dbReference>
<keyword evidence="5 7" id="KW-0560">Oxidoreductase</keyword>
<dbReference type="CDD" id="cd07363">
    <property type="entry name" value="45_DOPA_Dioxygenase"/>
    <property type="match status" value="1"/>
</dbReference>
<keyword evidence="3" id="KW-0479">Metal-binding</keyword>
<dbReference type="Pfam" id="PF02900">
    <property type="entry name" value="LigB"/>
    <property type="match status" value="1"/>
</dbReference>
<keyword evidence="4" id="KW-0862">Zinc</keyword>
<dbReference type="GO" id="GO:0051213">
    <property type="term" value="F:dioxygenase activity"/>
    <property type="evidence" value="ECO:0007669"/>
    <property type="project" value="UniProtKB-KW"/>
</dbReference>
<proteinExistence type="inferred from homology"/>
<dbReference type="PANTHER" id="PTHR30096:SF0">
    <property type="entry name" value="4,5-DOPA DIOXYGENASE EXTRADIOL-LIKE PROTEIN"/>
    <property type="match status" value="1"/>
</dbReference>
<evidence type="ECO:0000313" key="8">
    <source>
        <dbReference type="Proteomes" id="UP001413721"/>
    </source>
</evidence>
<comment type="similarity">
    <text evidence="2">Belongs to the DODA-type extradiol aromatic ring-opening dioxygenase family.</text>
</comment>
<accession>A0ABU9YG91</accession>
<name>A0ABU9YG91_9PROT</name>
<evidence type="ECO:0000256" key="1">
    <source>
        <dbReference type="ARBA" id="ARBA00001947"/>
    </source>
</evidence>
<evidence type="ECO:0000256" key="5">
    <source>
        <dbReference type="ARBA" id="ARBA00023002"/>
    </source>
</evidence>
<dbReference type="EMBL" id="JBBKTW010000002">
    <property type="protein sequence ID" value="MEN2987798.1"/>
    <property type="molecule type" value="Genomic_DNA"/>
</dbReference>
<organism evidence="7 8">
    <name type="scientific">Tistrella arctica</name>
    <dbReference type="NCBI Taxonomy" id="3133430"/>
    <lineage>
        <taxon>Bacteria</taxon>
        <taxon>Pseudomonadati</taxon>
        <taxon>Pseudomonadota</taxon>
        <taxon>Alphaproteobacteria</taxon>
        <taxon>Geminicoccales</taxon>
        <taxon>Geminicoccaceae</taxon>
        <taxon>Tistrella</taxon>
    </lineage>
</organism>
<dbReference type="Proteomes" id="UP001413721">
    <property type="component" value="Unassembled WGS sequence"/>
</dbReference>
<dbReference type="PANTHER" id="PTHR30096">
    <property type="entry name" value="4,5-DOPA DIOXYGENASE EXTRADIOL-LIKE PROTEIN"/>
    <property type="match status" value="1"/>
</dbReference>
<reference evidence="7 8" key="1">
    <citation type="submission" date="2024-03" db="EMBL/GenBank/DDBJ databases">
        <title>High-quality draft genome sequencing of Tistrella sp. BH-R2-4.</title>
        <authorList>
            <person name="Dong C."/>
        </authorList>
    </citation>
    <scope>NUCLEOTIDE SEQUENCE [LARGE SCALE GENOMIC DNA]</scope>
    <source>
        <strain evidence="7 8">BH-R2-4</strain>
    </source>
</reference>